<gene>
    <name evidence="2" type="ORF">JYZ213_LOCUS25523</name>
    <name evidence="3" type="ORF">OKA104_LOCUS3478</name>
    <name evidence="4" type="ORF">OXD698_LOCUS17817</name>
    <name evidence="1" type="ORF">VCS650_LOCUS20131</name>
</gene>
<dbReference type="Proteomes" id="UP000663881">
    <property type="component" value="Unassembled WGS sequence"/>
</dbReference>
<evidence type="ECO:0000313" key="5">
    <source>
        <dbReference type="Proteomes" id="UP000663845"/>
    </source>
</evidence>
<evidence type="ECO:0000313" key="3">
    <source>
        <dbReference type="EMBL" id="CAF3538597.1"/>
    </source>
</evidence>
<dbReference type="EMBL" id="CAJNOG010000327">
    <property type="protein sequence ID" value="CAF1176434.1"/>
    <property type="molecule type" value="Genomic_DNA"/>
</dbReference>
<reference evidence="2" key="1">
    <citation type="submission" date="2021-02" db="EMBL/GenBank/DDBJ databases">
        <authorList>
            <person name="Nowell W R."/>
        </authorList>
    </citation>
    <scope>NUCLEOTIDE SEQUENCE</scope>
</reference>
<dbReference type="EMBL" id="CAJOAZ010001281">
    <property type="protein sequence ID" value="CAF3793386.1"/>
    <property type="molecule type" value="Genomic_DNA"/>
</dbReference>
<evidence type="ECO:0000313" key="4">
    <source>
        <dbReference type="EMBL" id="CAF3793386.1"/>
    </source>
</evidence>
<dbReference type="Proteomes" id="UP000663844">
    <property type="component" value="Unassembled WGS sequence"/>
</dbReference>
<dbReference type="AlphaFoldDB" id="A0A814ULY3"/>
<accession>A0A814ULY3</accession>
<evidence type="ECO:0000313" key="1">
    <source>
        <dbReference type="EMBL" id="CAF1101565.1"/>
    </source>
</evidence>
<evidence type="ECO:0000313" key="2">
    <source>
        <dbReference type="EMBL" id="CAF1176434.1"/>
    </source>
</evidence>
<organism evidence="2 5">
    <name type="scientific">Adineta steineri</name>
    <dbReference type="NCBI Taxonomy" id="433720"/>
    <lineage>
        <taxon>Eukaryota</taxon>
        <taxon>Metazoa</taxon>
        <taxon>Spiralia</taxon>
        <taxon>Gnathifera</taxon>
        <taxon>Rotifera</taxon>
        <taxon>Eurotatoria</taxon>
        <taxon>Bdelloidea</taxon>
        <taxon>Adinetida</taxon>
        <taxon>Adinetidae</taxon>
        <taxon>Adineta</taxon>
    </lineage>
</organism>
<name>A0A814ULY3_9BILA</name>
<dbReference type="EMBL" id="CAJOAY010000104">
    <property type="protein sequence ID" value="CAF3538597.1"/>
    <property type="molecule type" value="Genomic_DNA"/>
</dbReference>
<sequence>MTTTVTPRHPIKVKCLTLLELYPKNNDRHHTSSRNTAQILTRRIYLHPLTLNSNAKQQSSKILANNLLKIDQSNLEKTNLFSKNIPFNDRSISSSLSLTARSNSKIASSIITDSDTNNEFETSTITSSFNQINLPSISRNSFSIPKKRTVSTRSLYVPKKRTQKASKDKLDVWHYLYNTLERPLPRDPPTTPLDYSRDIDLQYIQQLEF</sequence>
<dbReference type="Proteomes" id="UP000663845">
    <property type="component" value="Unassembled WGS sequence"/>
</dbReference>
<dbReference type="EMBL" id="CAJNON010000206">
    <property type="protein sequence ID" value="CAF1101565.1"/>
    <property type="molecule type" value="Genomic_DNA"/>
</dbReference>
<proteinExistence type="predicted"/>
<dbReference type="OrthoDB" id="10025263at2759"/>
<dbReference type="Proteomes" id="UP000663891">
    <property type="component" value="Unassembled WGS sequence"/>
</dbReference>
<comment type="caution">
    <text evidence="2">The sequence shown here is derived from an EMBL/GenBank/DDBJ whole genome shotgun (WGS) entry which is preliminary data.</text>
</comment>
<protein>
    <submittedName>
        <fullName evidence="2">Uncharacterized protein</fullName>
    </submittedName>
</protein>